<protein>
    <submittedName>
        <fullName evidence="1">Uncharacterized protein</fullName>
    </submittedName>
</protein>
<proteinExistence type="predicted"/>
<accession>A0A3L0VY39</accession>
<gene>
    <name evidence="1" type="ORF">D9F05_09760</name>
</gene>
<comment type="caution">
    <text evidence="1">The sequence shown here is derived from an EMBL/GenBank/DDBJ whole genome shotgun (WGS) entry which is preliminary data.</text>
</comment>
<sequence>MHNTIYWVARGALICQYKQTIVLFWVVTMECDVDVQRLVERLSPLDQKSLKGQLSERDRAQIERIEREIAELSLDPSIRWGRHNFLRFAMQRKYGISSMRGNDGH</sequence>
<name>A0A3L0VY39_ECOLX</name>
<reference evidence="1" key="1">
    <citation type="submission" date="2018-10" db="EMBL/GenBank/DDBJ databases">
        <authorList>
            <consortium name="NARMS: The National Antimicrobial Resistance Monitoring System"/>
        </authorList>
    </citation>
    <scope>NUCLEOTIDE SEQUENCE [LARGE SCALE GENOMIC DNA]</scope>
    <source>
        <strain evidence="1">CVM N17EC0388</strain>
    </source>
</reference>
<evidence type="ECO:0000313" key="1">
    <source>
        <dbReference type="EMBL" id="MHO04658.1"/>
    </source>
</evidence>
<dbReference type="AlphaFoldDB" id="A0A3L0VY39"/>
<organism evidence="1">
    <name type="scientific">Escherichia coli</name>
    <dbReference type="NCBI Taxonomy" id="562"/>
    <lineage>
        <taxon>Bacteria</taxon>
        <taxon>Pseudomonadati</taxon>
        <taxon>Pseudomonadota</taxon>
        <taxon>Gammaproteobacteria</taxon>
        <taxon>Enterobacterales</taxon>
        <taxon>Enterobacteriaceae</taxon>
        <taxon>Escherichia</taxon>
    </lineage>
</organism>
<dbReference type="EMBL" id="RNRV01000013">
    <property type="protein sequence ID" value="MHO04658.1"/>
    <property type="molecule type" value="Genomic_DNA"/>
</dbReference>